<protein>
    <submittedName>
        <fullName evidence="3">Serine hydrolase</fullName>
    </submittedName>
</protein>
<dbReference type="SUPFAM" id="SSF56601">
    <property type="entry name" value="beta-lactamase/transpeptidase-like"/>
    <property type="match status" value="1"/>
</dbReference>
<reference evidence="3" key="1">
    <citation type="submission" date="2023-03" db="EMBL/GenBank/DDBJ databases">
        <title>Andean soil-derived lignocellulolytic bacterial consortium as a source of novel taxa and putative plastic-active enzymes.</title>
        <authorList>
            <person name="Diaz-Garcia L."/>
            <person name="Chuvochina M."/>
            <person name="Feuerriegel G."/>
            <person name="Bunk B."/>
            <person name="Sproer C."/>
            <person name="Streit W.R."/>
            <person name="Rodriguez L.M."/>
            <person name="Overmann J."/>
            <person name="Jimenez D.J."/>
        </authorList>
    </citation>
    <scope>NUCLEOTIDE SEQUENCE</scope>
    <source>
        <strain evidence="3">MAG 4196</strain>
    </source>
</reference>
<feature type="domain" description="Beta-lactamase-related" evidence="2">
    <location>
        <begin position="40"/>
        <end position="319"/>
    </location>
</feature>
<keyword evidence="1" id="KW-0732">Signal</keyword>
<proteinExistence type="predicted"/>
<feature type="chain" id="PRO_5042497308" evidence="1">
    <location>
        <begin position="21"/>
        <end position="339"/>
    </location>
</feature>
<dbReference type="PANTHER" id="PTHR43283:SF7">
    <property type="entry name" value="BETA-LACTAMASE-RELATED DOMAIN-CONTAINING PROTEIN"/>
    <property type="match status" value="1"/>
</dbReference>
<dbReference type="Proteomes" id="UP001217476">
    <property type="component" value="Chromosome"/>
</dbReference>
<organism evidence="3 4">
    <name type="scientific">Candidatus Devosia phytovorans</name>
    <dbReference type="NCBI Taxonomy" id="3121372"/>
    <lineage>
        <taxon>Bacteria</taxon>
        <taxon>Pseudomonadati</taxon>
        <taxon>Pseudomonadota</taxon>
        <taxon>Alphaproteobacteria</taxon>
        <taxon>Hyphomicrobiales</taxon>
        <taxon>Devosiaceae</taxon>
        <taxon>Devosia</taxon>
    </lineage>
</organism>
<keyword evidence="3" id="KW-0378">Hydrolase</keyword>
<evidence type="ECO:0000313" key="4">
    <source>
        <dbReference type="Proteomes" id="UP001217476"/>
    </source>
</evidence>
<dbReference type="InterPro" id="IPR001466">
    <property type="entry name" value="Beta-lactam-related"/>
</dbReference>
<dbReference type="AlphaFoldDB" id="A0AAJ5VW16"/>
<sequence length="339" mass="36282">MLTRPLLIAAALLATLPASAQTLDLTSILDQAAELEPLEAVMVSLDGEIVAERGYGGNSVDDPTNIKSASKTVISALIGMAIDRGEIESVDQPIADFLADDFPDDADPRLNEITVGNLLSMQAGLAPTSGPNYGRWVASANWVRNALAQDFETDPGGAMLYSTGSSHLLSAILTEATGESALANAHDWFEPVDDFHIGGWERDPQGIYLGGNQMAMSPRSLLAFGEVYRNDGLNADGERILSQDWIDQSWTERTKSRFTGDGYGYGWFLRNIGGEDVRYAWGYGGQMLYIVPSLELSVVMTSDENSPSAANGHRDALHALLGEIIGAVREEAVASAAAE</sequence>
<dbReference type="Pfam" id="PF00144">
    <property type="entry name" value="Beta-lactamase"/>
    <property type="match status" value="1"/>
</dbReference>
<dbReference type="GO" id="GO:0016787">
    <property type="term" value="F:hydrolase activity"/>
    <property type="evidence" value="ECO:0007669"/>
    <property type="project" value="UniProtKB-KW"/>
</dbReference>
<dbReference type="EMBL" id="CP119312">
    <property type="protein sequence ID" value="WEK05951.1"/>
    <property type="molecule type" value="Genomic_DNA"/>
</dbReference>
<evidence type="ECO:0000256" key="1">
    <source>
        <dbReference type="SAM" id="SignalP"/>
    </source>
</evidence>
<dbReference type="Gene3D" id="3.40.710.10">
    <property type="entry name" value="DD-peptidase/beta-lactamase superfamily"/>
    <property type="match status" value="1"/>
</dbReference>
<accession>A0AAJ5VW16</accession>
<gene>
    <name evidence="3" type="ORF">P0Y65_06770</name>
</gene>
<evidence type="ECO:0000259" key="2">
    <source>
        <dbReference type="Pfam" id="PF00144"/>
    </source>
</evidence>
<feature type="signal peptide" evidence="1">
    <location>
        <begin position="1"/>
        <end position="20"/>
    </location>
</feature>
<dbReference type="PANTHER" id="PTHR43283">
    <property type="entry name" value="BETA-LACTAMASE-RELATED"/>
    <property type="match status" value="1"/>
</dbReference>
<name>A0AAJ5VW16_9HYPH</name>
<dbReference type="InterPro" id="IPR012338">
    <property type="entry name" value="Beta-lactam/transpept-like"/>
</dbReference>
<evidence type="ECO:0000313" key="3">
    <source>
        <dbReference type="EMBL" id="WEK05951.1"/>
    </source>
</evidence>
<dbReference type="InterPro" id="IPR050789">
    <property type="entry name" value="Diverse_Enzym_Activities"/>
</dbReference>